<organism evidence="4 5">
    <name type="scientific">Lacticaseibacillus saniviri JCM 17471 = DSM 24301</name>
    <dbReference type="NCBI Taxonomy" id="1293598"/>
    <lineage>
        <taxon>Bacteria</taxon>
        <taxon>Bacillati</taxon>
        <taxon>Bacillota</taxon>
        <taxon>Bacilli</taxon>
        <taxon>Lactobacillales</taxon>
        <taxon>Lactobacillaceae</taxon>
        <taxon>Lacticaseibacillus</taxon>
    </lineage>
</organism>
<dbReference type="EMBL" id="JQCE01000027">
    <property type="protein sequence ID" value="KRO16991.1"/>
    <property type="molecule type" value="Genomic_DNA"/>
</dbReference>
<dbReference type="PROSITE" id="PS50977">
    <property type="entry name" value="HTH_TETR_2"/>
    <property type="match status" value="1"/>
</dbReference>
<dbReference type="PANTHER" id="PTHR43479">
    <property type="entry name" value="ACREF/ENVCD OPERON REPRESSOR-RELATED"/>
    <property type="match status" value="1"/>
</dbReference>
<dbReference type="Gene3D" id="1.10.357.10">
    <property type="entry name" value="Tetracycline Repressor, domain 2"/>
    <property type="match status" value="1"/>
</dbReference>
<comment type="caution">
    <text evidence="4">The sequence shown here is derived from an EMBL/GenBank/DDBJ whole genome shotgun (WGS) entry which is preliminary data.</text>
</comment>
<reference evidence="4 5" key="1">
    <citation type="journal article" date="2015" name="Genome Announc.">
        <title>Expanding the biotechnology potential of lactobacilli through comparative genomics of 213 strains and associated genera.</title>
        <authorList>
            <person name="Sun Z."/>
            <person name="Harris H.M."/>
            <person name="McCann A."/>
            <person name="Guo C."/>
            <person name="Argimon S."/>
            <person name="Zhang W."/>
            <person name="Yang X."/>
            <person name="Jeffery I.B."/>
            <person name="Cooney J.C."/>
            <person name="Kagawa T.F."/>
            <person name="Liu W."/>
            <person name="Song Y."/>
            <person name="Salvetti E."/>
            <person name="Wrobel A."/>
            <person name="Rasinkangas P."/>
            <person name="Parkhill J."/>
            <person name="Rea M.C."/>
            <person name="O'Sullivan O."/>
            <person name="Ritari J."/>
            <person name="Douillard F.P."/>
            <person name="Paul Ross R."/>
            <person name="Yang R."/>
            <person name="Briner A.E."/>
            <person name="Felis G.E."/>
            <person name="de Vos W.M."/>
            <person name="Barrangou R."/>
            <person name="Klaenhammer T.R."/>
            <person name="Caufield P.W."/>
            <person name="Cui Y."/>
            <person name="Zhang H."/>
            <person name="O'Toole P.W."/>
        </authorList>
    </citation>
    <scope>NUCLEOTIDE SEQUENCE [LARGE SCALE GENOMIC DNA]</scope>
    <source>
        <strain evidence="4 5">DSM 24301</strain>
    </source>
</reference>
<evidence type="ECO:0000259" key="3">
    <source>
        <dbReference type="PROSITE" id="PS50977"/>
    </source>
</evidence>
<name>A0A0R2MTN4_9LACO</name>
<gene>
    <name evidence="4" type="ORF">IV56_GL000680</name>
</gene>
<protein>
    <recommendedName>
        <fullName evidence="3">HTH tetR-type domain-containing protein</fullName>
    </recommendedName>
</protein>
<dbReference type="STRING" id="1293598.IV56_GL000680"/>
<dbReference type="PANTHER" id="PTHR43479:SF7">
    <property type="entry name" value="TETR-FAMILY TRANSCRIPTIONAL REGULATOR"/>
    <property type="match status" value="1"/>
</dbReference>
<evidence type="ECO:0000313" key="5">
    <source>
        <dbReference type="Proteomes" id="UP000050969"/>
    </source>
</evidence>
<dbReference type="GO" id="GO:0003677">
    <property type="term" value="F:DNA binding"/>
    <property type="evidence" value="ECO:0007669"/>
    <property type="project" value="UniProtKB-UniRule"/>
</dbReference>
<sequence>MDKRIEKTHAAIKSAFEDLVMANPGKRISVSELTQKANINRKTFYLHYDSIDDLWQSYVDEISDDLFSRLTARPSDVYLRERGLLLTVFADFFSSNRKFASFLLTSNEYGGLISQILRQVAGAMAKVLQRERHYTADDALMIATFSVNNMVAMLRLQLNGDTHMPPEEARKKILTLTLDGLKGMGLEIPD</sequence>
<keyword evidence="5" id="KW-1185">Reference proteome</keyword>
<dbReference type="Proteomes" id="UP000050969">
    <property type="component" value="Unassembled WGS sequence"/>
</dbReference>
<feature type="DNA-binding region" description="H-T-H motif" evidence="2">
    <location>
        <begin position="29"/>
        <end position="48"/>
    </location>
</feature>
<proteinExistence type="predicted"/>
<dbReference type="SUPFAM" id="SSF46689">
    <property type="entry name" value="Homeodomain-like"/>
    <property type="match status" value="1"/>
</dbReference>
<dbReference type="InterPro" id="IPR009057">
    <property type="entry name" value="Homeodomain-like_sf"/>
</dbReference>
<dbReference type="InterPro" id="IPR050624">
    <property type="entry name" value="HTH-type_Tx_Regulator"/>
</dbReference>
<dbReference type="PATRIC" id="fig|1293598.4.peg.724"/>
<accession>A0A0R2MTN4</accession>
<dbReference type="RefSeq" id="WP_056992828.1">
    <property type="nucleotide sequence ID" value="NZ_JQCE01000027.1"/>
</dbReference>
<evidence type="ECO:0000256" key="2">
    <source>
        <dbReference type="PROSITE-ProRule" id="PRU00335"/>
    </source>
</evidence>
<dbReference type="InterPro" id="IPR001647">
    <property type="entry name" value="HTH_TetR"/>
</dbReference>
<keyword evidence="1 2" id="KW-0238">DNA-binding</keyword>
<evidence type="ECO:0000256" key="1">
    <source>
        <dbReference type="ARBA" id="ARBA00023125"/>
    </source>
</evidence>
<feature type="domain" description="HTH tetR-type" evidence="3">
    <location>
        <begin position="6"/>
        <end position="66"/>
    </location>
</feature>
<dbReference type="AlphaFoldDB" id="A0A0R2MTN4"/>
<evidence type="ECO:0000313" key="4">
    <source>
        <dbReference type="EMBL" id="KRO16991.1"/>
    </source>
</evidence>